<feature type="compositionally biased region" description="Basic and acidic residues" evidence="1">
    <location>
        <begin position="386"/>
        <end position="400"/>
    </location>
</feature>
<name>A0ABP7PE14_9ACTN</name>
<comment type="caution">
    <text evidence="5">The sequence shown here is derived from an EMBL/GenBank/DDBJ whole genome shotgun (WGS) entry which is preliminary data.</text>
</comment>
<feature type="transmembrane region" description="Helical" evidence="2">
    <location>
        <begin position="16"/>
        <end position="36"/>
    </location>
</feature>
<keyword evidence="2" id="KW-1133">Transmembrane helix</keyword>
<dbReference type="RefSeq" id="WP_344784377.1">
    <property type="nucleotide sequence ID" value="NZ_BAAAZW010000007.1"/>
</dbReference>
<dbReference type="InterPro" id="IPR052336">
    <property type="entry name" value="MlaD_Phospholipid_Transporter"/>
</dbReference>
<evidence type="ECO:0000256" key="2">
    <source>
        <dbReference type="SAM" id="Phobius"/>
    </source>
</evidence>
<feature type="region of interest" description="Disordered" evidence="1">
    <location>
        <begin position="386"/>
        <end position="412"/>
    </location>
</feature>
<organism evidence="5 6">
    <name type="scientific">Gordonia caeni</name>
    <dbReference type="NCBI Taxonomy" id="1007097"/>
    <lineage>
        <taxon>Bacteria</taxon>
        <taxon>Bacillati</taxon>
        <taxon>Actinomycetota</taxon>
        <taxon>Actinomycetes</taxon>
        <taxon>Mycobacteriales</taxon>
        <taxon>Gordoniaceae</taxon>
        <taxon>Gordonia</taxon>
    </lineage>
</organism>
<gene>
    <name evidence="5" type="ORF">GCM10022231_25830</name>
</gene>
<dbReference type="PANTHER" id="PTHR33371">
    <property type="entry name" value="INTERMEMBRANE PHOSPHOLIPID TRANSPORT SYSTEM BINDING PROTEIN MLAD-RELATED"/>
    <property type="match status" value="1"/>
</dbReference>
<dbReference type="EMBL" id="BAAAZW010000007">
    <property type="protein sequence ID" value="GAA3964151.1"/>
    <property type="molecule type" value="Genomic_DNA"/>
</dbReference>
<evidence type="ECO:0008006" key="7">
    <source>
        <dbReference type="Google" id="ProtNLM"/>
    </source>
</evidence>
<sequence length="435" mass="45641">MVRVDTGGRDPSVGQYFWRGIAFLAVAIVVFALLVMRYQGTFDSYTKVVAQMTDVGDGLIPGADVRYNGLIVGSVASVEAAGNAEAGPLKNVNIELTPKQADGIPANTTARTVPSNLFGVNSVELIQPADPVAGHLESGATIPADTSADTIRLQDAQNDLRDLLQAVPAEDLGMVLGTIADALNGGGETFKTFLPVLDTYFKELNAQFPAGAPSGFANYNAAVKGISESTPELMKTLGRSVIPAMTIAENQRNLTALLSSGQGLLDQTQTLFSKNGAGGIEIVGDMNTMVGAAMYEPEAMPQAIQELYVLAGRVLGVFTGYNGKVQLNLGISFSPFERYGRQNCPVYDGGPYGQLRGPGCVGPGTGTGPTMSGPLKIYPDEGLQRREVSKRVTTRQDAKTLSEALGRKPTAAESLMLGPLVSGVTPLPEPQGGEQ</sequence>
<evidence type="ECO:0000313" key="5">
    <source>
        <dbReference type="EMBL" id="GAA3964151.1"/>
    </source>
</evidence>
<feature type="domain" description="Mce/MlaD" evidence="3">
    <location>
        <begin position="46"/>
        <end position="127"/>
    </location>
</feature>
<proteinExistence type="predicted"/>
<evidence type="ECO:0000256" key="1">
    <source>
        <dbReference type="SAM" id="MobiDB-lite"/>
    </source>
</evidence>
<accession>A0ABP7PE14</accession>
<reference evidence="6" key="1">
    <citation type="journal article" date="2019" name="Int. J. Syst. Evol. Microbiol.">
        <title>The Global Catalogue of Microorganisms (GCM) 10K type strain sequencing project: providing services to taxonomists for standard genome sequencing and annotation.</title>
        <authorList>
            <consortium name="The Broad Institute Genomics Platform"/>
            <consortium name="The Broad Institute Genome Sequencing Center for Infectious Disease"/>
            <person name="Wu L."/>
            <person name="Ma J."/>
        </authorList>
    </citation>
    <scope>NUCLEOTIDE SEQUENCE [LARGE SCALE GENOMIC DNA]</scope>
    <source>
        <strain evidence="6">JCM 16923</strain>
    </source>
</reference>
<protein>
    <recommendedName>
        <fullName evidence="7">MCE family protein</fullName>
    </recommendedName>
</protein>
<dbReference type="Pfam" id="PF02470">
    <property type="entry name" value="MlaD"/>
    <property type="match status" value="1"/>
</dbReference>
<evidence type="ECO:0000259" key="3">
    <source>
        <dbReference type="Pfam" id="PF02470"/>
    </source>
</evidence>
<evidence type="ECO:0000259" key="4">
    <source>
        <dbReference type="Pfam" id="PF11887"/>
    </source>
</evidence>
<feature type="domain" description="Mammalian cell entry C-terminal" evidence="4">
    <location>
        <begin position="134"/>
        <end position="328"/>
    </location>
</feature>
<dbReference type="Pfam" id="PF11887">
    <property type="entry name" value="Mce4_CUP1"/>
    <property type="match status" value="1"/>
</dbReference>
<dbReference type="Proteomes" id="UP001418444">
    <property type="component" value="Unassembled WGS sequence"/>
</dbReference>
<dbReference type="InterPro" id="IPR024516">
    <property type="entry name" value="Mce_C"/>
</dbReference>
<dbReference type="PANTHER" id="PTHR33371:SF19">
    <property type="entry name" value="MCE-FAMILY PROTEIN MCE4A"/>
    <property type="match status" value="1"/>
</dbReference>
<keyword evidence="6" id="KW-1185">Reference proteome</keyword>
<keyword evidence="2" id="KW-0472">Membrane</keyword>
<evidence type="ECO:0000313" key="6">
    <source>
        <dbReference type="Proteomes" id="UP001418444"/>
    </source>
</evidence>
<keyword evidence="2" id="KW-0812">Transmembrane</keyword>
<dbReference type="InterPro" id="IPR003399">
    <property type="entry name" value="Mce/MlaD"/>
</dbReference>